<accession>A0A7W9NGS2</accession>
<dbReference type="EMBL" id="JACHIR010000001">
    <property type="protein sequence ID" value="MBB5891849.1"/>
    <property type="molecule type" value="Genomic_DNA"/>
</dbReference>
<sequence length="110" mass="12060">MKLGADKHADSVHYRRDRSLNPILLPFMIVFFLLTAVAIAVLITVAAVAYLLAVGGAALWGLVRPRPGGLSRRETVGATVQVINKVALKSRRGRHARPRLLPRSLVPFTR</sequence>
<comment type="caution">
    <text evidence="2">The sequence shown here is derived from an EMBL/GenBank/DDBJ whole genome shotgun (WGS) entry which is preliminary data.</text>
</comment>
<keyword evidence="1" id="KW-0812">Transmembrane</keyword>
<dbReference type="AlphaFoldDB" id="A0A7W9NGS2"/>
<evidence type="ECO:0000256" key="1">
    <source>
        <dbReference type="SAM" id="Phobius"/>
    </source>
</evidence>
<gene>
    <name evidence="2" type="ORF">BJ998_003045</name>
</gene>
<proteinExistence type="predicted"/>
<dbReference type="RefSeq" id="WP_184862248.1">
    <property type="nucleotide sequence ID" value="NZ_BAAAWY010000007.1"/>
</dbReference>
<feature type="transmembrane region" description="Helical" evidence="1">
    <location>
        <begin position="20"/>
        <end position="41"/>
    </location>
</feature>
<name>A0A7W9NGS2_9PSEU</name>
<keyword evidence="1" id="KW-1133">Transmembrane helix</keyword>
<evidence type="ECO:0000313" key="3">
    <source>
        <dbReference type="Proteomes" id="UP000585638"/>
    </source>
</evidence>
<reference evidence="2 3" key="1">
    <citation type="submission" date="2020-08" db="EMBL/GenBank/DDBJ databases">
        <title>Sequencing the genomes of 1000 actinobacteria strains.</title>
        <authorList>
            <person name="Klenk H.-P."/>
        </authorList>
    </citation>
    <scope>NUCLEOTIDE SEQUENCE [LARGE SCALE GENOMIC DNA]</scope>
    <source>
        <strain evidence="2 3">DSM 43851</strain>
    </source>
</reference>
<feature type="transmembrane region" description="Helical" evidence="1">
    <location>
        <begin position="47"/>
        <end position="63"/>
    </location>
</feature>
<keyword evidence="3" id="KW-1185">Reference proteome</keyword>
<evidence type="ECO:0000313" key="2">
    <source>
        <dbReference type="EMBL" id="MBB5891849.1"/>
    </source>
</evidence>
<keyword evidence="1" id="KW-0472">Membrane</keyword>
<dbReference type="Proteomes" id="UP000585638">
    <property type="component" value="Unassembled WGS sequence"/>
</dbReference>
<organism evidence="2 3">
    <name type="scientific">Kutzneria kofuensis</name>
    <dbReference type="NCBI Taxonomy" id="103725"/>
    <lineage>
        <taxon>Bacteria</taxon>
        <taxon>Bacillati</taxon>
        <taxon>Actinomycetota</taxon>
        <taxon>Actinomycetes</taxon>
        <taxon>Pseudonocardiales</taxon>
        <taxon>Pseudonocardiaceae</taxon>
        <taxon>Kutzneria</taxon>
    </lineage>
</organism>
<protein>
    <submittedName>
        <fullName evidence="2">Uncharacterized protein</fullName>
    </submittedName>
</protein>